<gene>
    <name evidence="3" type="ORF">AVDCRST_MAG27-565</name>
</gene>
<evidence type="ECO:0000313" key="3">
    <source>
        <dbReference type="EMBL" id="CAA9225018.1"/>
    </source>
</evidence>
<protein>
    <submittedName>
        <fullName evidence="3">Uncharacterized protein</fullName>
    </submittedName>
</protein>
<organism evidence="3">
    <name type="scientific">uncultured Craurococcus sp</name>
    <dbReference type="NCBI Taxonomy" id="1135998"/>
    <lineage>
        <taxon>Bacteria</taxon>
        <taxon>Pseudomonadati</taxon>
        <taxon>Pseudomonadota</taxon>
        <taxon>Alphaproteobacteria</taxon>
        <taxon>Acetobacterales</taxon>
        <taxon>Acetobacteraceae</taxon>
        <taxon>Craurococcus</taxon>
        <taxon>environmental samples</taxon>
    </lineage>
</organism>
<sequence length="114" mass="11257">MFRNALIASVVLFGAAGAALAQDNGPRLIGGGGDGGPRVEYAEPSQNIVGGGYARITGEAGNRSVAAVGPTTGQAPTGYIARFVGGGREQALSYVPVPNGSPTMAAQPSDRIGG</sequence>
<accession>A0A6J4HJS4</accession>
<evidence type="ECO:0000256" key="2">
    <source>
        <dbReference type="SAM" id="SignalP"/>
    </source>
</evidence>
<feature type="chain" id="PRO_5026647257" evidence="2">
    <location>
        <begin position="22"/>
        <end position="114"/>
    </location>
</feature>
<dbReference type="AlphaFoldDB" id="A0A6J4HJS4"/>
<reference evidence="3" key="1">
    <citation type="submission" date="2020-02" db="EMBL/GenBank/DDBJ databases">
        <authorList>
            <person name="Meier V. D."/>
        </authorList>
    </citation>
    <scope>NUCLEOTIDE SEQUENCE</scope>
    <source>
        <strain evidence="3">AVDCRST_MAG27</strain>
    </source>
</reference>
<evidence type="ECO:0000256" key="1">
    <source>
        <dbReference type="SAM" id="MobiDB-lite"/>
    </source>
</evidence>
<keyword evidence="2" id="KW-0732">Signal</keyword>
<feature type="region of interest" description="Disordered" evidence="1">
    <location>
        <begin position="94"/>
        <end position="114"/>
    </location>
</feature>
<dbReference type="EMBL" id="CADCTD010000019">
    <property type="protein sequence ID" value="CAA9225018.1"/>
    <property type="molecule type" value="Genomic_DNA"/>
</dbReference>
<proteinExistence type="predicted"/>
<feature type="signal peptide" evidence="2">
    <location>
        <begin position="1"/>
        <end position="21"/>
    </location>
</feature>
<name>A0A6J4HJS4_9PROT</name>